<reference evidence="2" key="5">
    <citation type="journal article" date="2021" name="G3 (Bethesda)">
        <title>Aegilops tauschii genome assembly Aet v5.0 features greater sequence contiguity and improved annotation.</title>
        <authorList>
            <person name="Wang L."/>
            <person name="Zhu T."/>
            <person name="Rodriguez J.C."/>
            <person name="Deal K.R."/>
            <person name="Dubcovsky J."/>
            <person name="McGuire P.E."/>
            <person name="Lux T."/>
            <person name="Spannagl M."/>
            <person name="Mayer K.F.X."/>
            <person name="Baldrich P."/>
            <person name="Meyers B.C."/>
            <person name="Huo N."/>
            <person name="Gu Y.Q."/>
            <person name="Zhou H."/>
            <person name="Devos K.M."/>
            <person name="Bennetzen J.L."/>
            <person name="Unver T."/>
            <person name="Budak H."/>
            <person name="Gulick P.J."/>
            <person name="Galiba G."/>
            <person name="Kalapos B."/>
            <person name="Nelson D.R."/>
            <person name="Li P."/>
            <person name="You F.M."/>
            <person name="Luo M.C."/>
            <person name="Dvorak J."/>
        </authorList>
    </citation>
    <scope>NUCLEOTIDE SEQUENCE [LARGE SCALE GENOMIC DNA]</scope>
    <source>
        <strain evidence="2">cv. AL8/78</strain>
    </source>
</reference>
<keyword evidence="1" id="KW-0812">Transmembrane</keyword>
<reference evidence="3" key="1">
    <citation type="journal article" date="2014" name="Science">
        <title>Ancient hybridizations among the ancestral genomes of bread wheat.</title>
        <authorList>
            <consortium name="International Wheat Genome Sequencing Consortium,"/>
            <person name="Marcussen T."/>
            <person name="Sandve S.R."/>
            <person name="Heier L."/>
            <person name="Spannagl M."/>
            <person name="Pfeifer M."/>
            <person name="Jakobsen K.S."/>
            <person name="Wulff B.B."/>
            <person name="Steuernagel B."/>
            <person name="Mayer K.F."/>
            <person name="Olsen O.A."/>
        </authorList>
    </citation>
    <scope>NUCLEOTIDE SEQUENCE [LARGE SCALE GENOMIC DNA]</scope>
    <source>
        <strain evidence="3">cv. AL8/78</strain>
    </source>
</reference>
<reference evidence="2" key="4">
    <citation type="submission" date="2019-03" db="UniProtKB">
        <authorList>
            <consortium name="EnsemblPlants"/>
        </authorList>
    </citation>
    <scope>IDENTIFICATION</scope>
</reference>
<keyword evidence="3" id="KW-1185">Reference proteome</keyword>
<dbReference type="AlphaFoldDB" id="A0A453S1H6"/>
<evidence type="ECO:0000256" key="1">
    <source>
        <dbReference type="SAM" id="Phobius"/>
    </source>
</evidence>
<dbReference type="Gramene" id="AET7Gv20790700.19">
    <property type="protein sequence ID" value="AET7Gv20790700.19"/>
    <property type="gene ID" value="AET7Gv20790700"/>
</dbReference>
<keyword evidence="1" id="KW-1133">Transmembrane helix</keyword>
<dbReference type="Proteomes" id="UP000015105">
    <property type="component" value="Chromosome 7D"/>
</dbReference>
<dbReference type="Gramene" id="AET7Gv20790700.12">
    <property type="protein sequence ID" value="AET7Gv20790700.12"/>
    <property type="gene ID" value="AET7Gv20790700"/>
</dbReference>
<accession>A0A453S1H6</accession>
<reference evidence="2" key="3">
    <citation type="journal article" date="2017" name="Nature">
        <title>Genome sequence of the progenitor of the wheat D genome Aegilops tauschii.</title>
        <authorList>
            <person name="Luo M.C."/>
            <person name="Gu Y.Q."/>
            <person name="Puiu D."/>
            <person name="Wang H."/>
            <person name="Twardziok S.O."/>
            <person name="Deal K.R."/>
            <person name="Huo N."/>
            <person name="Zhu T."/>
            <person name="Wang L."/>
            <person name="Wang Y."/>
            <person name="McGuire P.E."/>
            <person name="Liu S."/>
            <person name="Long H."/>
            <person name="Ramasamy R.K."/>
            <person name="Rodriguez J.C."/>
            <person name="Van S.L."/>
            <person name="Yuan L."/>
            <person name="Wang Z."/>
            <person name="Xia Z."/>
            <person name="Xiao L."/>
            <person name="Anderson O.D."/>
            <person name="Ouyang S."/>
            <person name="Liang Y."/>
            <person name="Zimin A.V."/>
            <person name="Pertea G."/>
            <person name="Qi P."/>
            <person name="Bennetzen J.L."/>
            <person name="Dai X."/>
            <person name="Dawson M.W."/>
            <person name="Muller H.G."/>
            <person name="Kugler K."/>
            <person name="Rivarola-Duarte L."/>
            <person name="Spannagl M."/>
            <person name="Mayer K.F.X."/>
            <person name="Lu F.H."/>
            <person name="Bevan M.W."/>
            <person name="Leroy P."/>
            <person name="Li P."/>
            <person name="You F.M."/>
            <person name="Sun Q."/>
            <person name="Liu Z."/>
            <person name="Lyons E."/>
            <person name="Wicker T."/>
            <person name="Salzberg S.L."/>
            <person name="Devos K.M."/>
            <person name="Dvorak J."/>
        </authorList>
    </citation>
    <scope>NUCLEOTIDE SEQUENCE [LARGE SCALE GENOMIC DNA]</scope>
    <source>
        <strain evidence="2">cv. AL8/78</strain>
    </source>
</reference>
<proteinExistence type="predicted"/>
<keyword evidence="1" id="KW-0472">Membrane</keyword>
<reference evidence="3" key="2">
    <citation type="journal article" date="2017" name="Nat. Plants">
        <title>The Aegilops tauschii genome reveals multiple impacts of transposons.</title>
        <authorList>
            <person name="Zhao G."/>
            <person name="Zou C."/>
            <person name="Li K."/>
            <person name="Wang K."/>
            <person name="Li T."/>
            <person name="Gao L."/>
            <person name="Zhang X."/>
            <person name="Wang H."/>
            <person name="Yang Z."/>
            <person name="Liu X."/>
            <person name="Jiang W."/>
            <person name="Mao L."/>
            <person name="Kong X."/>
            <person name="Jiao Y."/>
            <person name="Jia J."/>
        </authorList>
    </citation>
    <scope>NUCLEOTIDE SEQUENCE [LARGE SCALE GENOMIC DNA]</scope>
    <source>
        <strain evidence="3">cv. AL8/78</strain>
    </source>
</reference>
<sequence length="88" mass="10085">MLGNHEKVGSVVTMLNLFKCVSLCISVYNVHAPLGLVLFFPLKLALVLFVSLTKYNVFWSLPGHTFCMDCLLEEVMVWFQPSCFWVLR</sequence>
<feature type="transmembrane region" description="Helical" evidence="1">
    <location>
        <begin position="34"/>
        <end position="52"/>
    </location>
</feature>
<protein>
    <submittedName>
        <fullName evidence="2">Uncharacterized protein</fullName>
    </submittedName>
</protein>
<dbReference type="EnsemblPlants" id="AET7Gv20790700.12">
    <property type="protein sequence ID" value="AET7Gv20790700.12"/>
    <property type="gene ID" value="AET7Gv20790700"/>
</dbReference>
<dbReference type="EnsemblPlants" id="AET7Gv20790700.19">
    <property type="protein sequence ID" value="AET7Gv20790700.19"/>
    <property type="gene ID" value="AET7Gv20790700"/>
</dbReference>
<evidence type="ECO:0000313" key="2">
    <source>
        <dbReference type="EnsemblPlants" id="AET7Gv20790700.12"/>
    </source>
</evidence>
<evidence type="ECO:0000313" key="3">
    <source>
        <dbReference type="Proteomes" id="UP000015105"/>
    </source>
</evidence>
<organism evidence="2 3">
    <name type="scientific">Aegilops tauschii subsp. strangulata</name>
    <name type="common">Goatgrass</name>
    <dbReference type="NCBI Taxonomy" id="200361"/>
    <lineage>
        <taxon>Eukaryota</taxon>
        <taxon>Viridiplantae</taxon>
        <taxon>Streptophyta</taxon>
        <taxon>Embryophyta</taxon>
        <taxon>Tracheophyta</taxon>
        <taxon>Spermatophyta</taxon>
        <taxon>Magnoliopsida</taxon>
        <taxon>Liliopsida</taxon>
        <taxon>Poales</taxon>
        <taxon>Poaceae</taxon>
        <taxon>BOP clade</taxon>
        <taxon>Pooideae</taxon>
        <taxon>Triticodae</taxon>
        <taxon>Triticeae</taxon>
        <taxon>Triticinae</taxon>
        <taxon>Aegilops</taxon>
    </lineage>
</organism>
<name>A0A453S1H6_AEGTS</name>